<accession>A0A5N6U2J4</accession>
<sequence length="615" mass="69735">MARWHSYFAAVLGITTAASGLVDDGVVITPNQQKEAYPATSKPSRGELPWGKMNFIHTTDTHGWLEGHMNERNSGGDWGDFVSFVKRMRAKADNLTVDLLLADTGDLHDGNGLSDISVPKGAVSDSIFANVEYDLLTIGNHGVQRLEEARNIQANISKIYGDRYLTSNVYIKEEGKEEEPIGVPYRYFTTKHNTRVMAFGVMYDDKKNDPNIKIENIREIMARSWFSEAMKKEVDLYVLLGHGSLRKNPRDPQHDGAFLDFQRQLRNRLNKEGKNIPIQLIGGHTHVRDFRCFDELTFGLQSGKYGDTVGWLALDNFGIKDWWGAKDLKTVATPKRKCTTEESSNVPLLDRRYLDWNVATFMYHTVGPNENDTAKFDTPLGRKVTRDIEFARHALNLTFHLGCAHETWCLWCDESEDKRNIMELAKPATLETVVNEKRRTNHRAVVVTGTTFRYDLFQGPFTVGDALTVVPYTDTYHFVELDYKTYSDLLKALHITVSPVEVGASEEPVLTPGYTTKDDFGEEGDDTKHSEFKAMGKNLPTVAVQSWDTLPVLDTEFKLDLVVTHHTEKKVRNYLKKKDPLPLYMEGFTTGDILPEYARRHWKANLQDGSCPIGP</sequence>
<dbReference type="Proteomes" id="UP000325780">
    <property type="component" value="Unassembled WGS sequence"/>
</dbReference>
<dbReference type="InterPro" id="IPR053828">
    <property type="entry name" value="Nucleosidase_C"/>
</dbReference>
<feature type="domain" description="Putative 5'-nucleotidase C-terminal" evidence="3">
    <location>
        <begin position="506"/>
        <end position="571"/>
    </location>
</feature>
<dbReference type="PANTHER" id="PTHR11575:SF22">
    <property type="entry name" value="ADL392WP"/>
    <property type="match status" value="1"/>
</dbReference>
<dbReference type="InterPro" id="IPR014485">
    <property type="entry name" value="Pesterase_C1039"/>
</dbReference>
<dbReference type="SUPFAM" id="SSF55816">
    <property type="entry name" value="5'-nucleotidase (syn. UDP-sugar hydrolase), C-terminal domain"/>
    <property type="match status" value="1"/>
</dbReference>
<evidence type="ECO:0000256" key="1">
    <source>
        <dbReference type="SAM" id="SignalP"/>
    </source>
</evidence>
<dbReference type="Gene3D" id="3.60.21.10">
    <property type="match status" value="1"/>
</dbReference>
<feature type="domain" description="Putative 5'-nucleotidase C-terminal" evidence="3">
    <location>
        <begin position="407"/>
        <end position="494"/>
    </location>
</feature>
<feature type="chain" id="PRO_5025028735" evidence="1">
    <location>
        <begin position="21"/>
        <end position="615"/>
    </location>
</feature>
<dbReference type="PIRSF" id="PIRSF017316">
    <property type="entry name" value="Pesterase_C1039"/>
    <property type="match status" value="1"/>
</dbReference>
<reference evidence="4 5" key="1">
    <citation type="submission" date="2019-04" db="EMBL/GenBank/DDBJ databases">
        <title>Friends and foes A comparative genomics study of 23 Aspergillus species from section Flavi.</title>
        <authorList>
            <consortium name="DOE Joint Genome Institute"/>
            <person name="Kjaerbolling I."/>
            <person name="Vesth T."/>
            <person name="Frisvad J.C."/>
            <person name="Nybo J.L."/>
            <person name="Theobald S."/>
            <person name="Kildgaard S."/>
            <person name="Isbrandt T."/>
            <person name="Kuo A."/>
            <person name="Sato A."/>
            <person name="Lyhne E.K."/>
            <person name="Kogle M.E."/>
            <person name="Wiebenga A."/>
            <person name="Kun R.S."/>
            <person name="Lubbers R.J."/>
            <person name="Makela M.R."/>
            <person name="Barry K."/>
            <person name="Chovatia M."/>
            <person name="Clum A."/>
            <person name="Daum C."/>
            <person name="Haridas S."/>
            <person name="He G."/>
            <person name="LaButti K."/>
            <person name="Lipzen A."/>
            <person name="Mondo S."/>
            <person name="Riley R."/>
            <person name="Salamov A."/>
            <person name="Simmons B.A."/>
            <person name="Magnuson J.K."/>
            <person name="Henrissat B."/>
            <person name="Mortensen U.H."/>
            <person name="Larsen T.O."/>
            <person name="Devries R.P."/>
            <person name="Grigoriev I.V."/>
            <person name="Machida M."/>
            <person name="Baker S.E."/>
            <person name="Andersen M.R."/>
        </authorList>
    </citation>
    <scope>NUCLEOTIDE SEQUENCE [LARGE SCALE GENOMIC DNA]</scope>
    <source>
        <strain evidence="4 5">IBT 18842</strain>
    </source>
</reference>
<keyword evidence="5" id="KW-1185">Reference proteome</keyword>
<proteinExistence type="predicted"/>
<evidence type="ECO:0000259" key="2">
    <source>
        <dbReference type="Pfam" id="PF00149"/>
    </source>
</evidence>
<evidence type="ECO:0000313" key="5">
    <source>
        <dbReference type="Proteomes" id="UP000325780"/>
    </source>
</evidence>
<evidence type="ECO:0000259" key="3">
    <source>
        <dbReference type="Pfam" id="PF21953"/>
    </source>
</evidence>
<dbReference type="InterPro" id="IPR036907">
    <property type="entry name" value="5'-Nucleotdase_C_sf"/>
</dbReference>
<dbReference type="AlphaFoldDB" id="A0A5N6U2J4"/>
<dbReference type="InterPro" id="IPR029052">
    <property type="entry name" value="Metallo-depent_PP-like"/>
</dbReference>
<dbReference type="InterPro" id="IPR004843">
    <property type="entry name" value="Calcineurin-like_PHP"/>
</dbReference>
<dbReference type="OrthoDB" id="7722975at2759"/>
<dbReference type="SUPFAM" id="SSF56300">
    <property type="entry name" value="Metallo-dependent phosphatases"/>
    <property type="match status" value="1"/>
</dbReference>
<dbReference type="Pfam" id="PF21953">
    <property type="entry name" value="NadN_nucleosid_C"/>
    <property type="match status" value="2"/>
</dbReference>
<dbReference type="Gene3D" id="3.90.780.10">
    <property type="entry name" value="5'-Nucleotidase, C-terminal domain"/>
    <property type="match status" value="1"/>
</dbReference>
<feature type="domain" description="Calcineurin-like phosphoesterase" evidence="2">
    <location>
        <begin position="53"/>
        <end position="287"/>
    </location>
</feature>
<dbReference type="Pfam" id="PF00149">
    <property type="entry name" value="Metallophos"/>
    <property type="match status" value="1"/>
</dbReference>
<gene>
    <name evidence="4" type="ORF">BDV25DRAFT_127728</name>
</gene>
<name>A0A5N6U2J4_ASPAV</name>
<evidence type="ECO:0000313" key="4">
    <source>
        <dbReference type="EMBL" id="KAE8152740.1"/>
    </source>
</evidence>
<dbReference type="GO" id="GO:0005829">
    <property type="term" value="C:cytosol"/>
    <property type="evidence" value="ECO:0007669"/>
    <property type="project" value="TreeGrafter"/>
</dbReference>
<organism evidence="4 5">
    <name type="scientific">Aspergillus avenaceus</name>
    <dbReference type="NCBI Taxonomy" id="36643"/>
    <lineage>
        <taxon>Eukaryota</taxon>
        <taxon>Fungi</taxon>
        <taxon>Dikarya</taxon>
        <taxon>Ascomycota</taxon>
        <taxon>Pezizomycotina</taxon>
        <taxon>Eurotiomycetes</taxon>
        <taxon>Eurotiomycetidae</taxon>
        <taxon>Eurotiales</taxon>
        <taxon>Aspergillaceae</taxon>
        <taxon>Aspergillus</taxon>
        <taxon>Aspergillus subgen. Circumdati</taxon>
    </lineage>
</organism>
<feature type="signal peptide" evidence="1">
    <location>
        <begin position="1"/>
        <end position="20"/>
    </location>
</feature>
<protein>
    <submittedName>
        <fullName evidence="4">Metallo-dependent phosphatase-like protein</fullName>
    </submittedName>
</protein>
<dbReference type="GO" id="GO:0009166">
    <property type="term" value="P:nucleotide catabolic process"/>
    <property type="evidence" value="ECO:0007669"/>
    <property type="project" value="InterPro"/>
</dbReference>
<dbReference type="GO" id="GO:0016787">
    <property type="term" value="F:hydrolase activity"/>
    <property type="evidence" value="ECO:0007669"/>
    <property type="project" value="InterPro"/>
</dbReference>
<keyword evidence="1" id="KW-0732">Signal</keyword>
<dbReference type="InterPro" id="IPR006179">
    <property type="entry name" value="5_nucleotidase/apyrase"/>
</dbReference>
<dbReference type="PANTHER" id="PTHR11575">
    <property type="entry name" value="5'-NUCLEOTIDASE-RELATED"/>
    <property type="match status" value="1"/>
</dbReference>
<dbReference type="EMBL" id="ML742048">
    <property type="protein sequence ID" value="KAE8152740.1"/>
    <property type="molecule type" value="Genomic_DNA"/>
</dbReference>